<name>A0A5S6QUX6_TRIMR</name>
<evidence type="ECO:0000313" key="4">
    <source>
        <dbReference type="WBParaSite" id="TMUE_2000010697.2"/>
    </source>
</evidence>
<keyword evidence="1" id="KW-0472">Membrane</keyword>
<sequence>MNCPEKQCGILILDAMSISSSNVTFAWNEQFQEKTYSMGHTEALAELCLAHILQRNIDIVVTYDCEGVSDSILQPLLHASFILLQKRNHLSDHVALYALTSVCGLRSILGLYDMPLAYMFGFNVVSVPADLLKLHKLFYLSTDLSQIMCYFVLLFNSYFLCNSLSRIDSLSYLEDLNI</sequence>
<accession>A0A5S6QUX6</accession>
<keyword evidence="1" id="KW-1133">Transmembrane helix</keyword>
<evidence type="ECO:0000313" key="3">
    <source>
        <dbReference type="WBParaSite" id="TMUE_2000010697.1"/>
    </source>
</evidence>
<reference evidence="3" key="2">
    <citation type="submission" date="2019-12" db="UniProtKB">
        <authorList>
            <consortium name="WormBaseParasite"/>
        </authorList>
    </citation>
    <scope>IDENTIFICATION</scope>
</reference>
<keyword evidence="1" id="KW-0812">Transmembrane</keyword>
<protein>
    <submittedName>
        <fullName evidence="3 4">Uncharacterized protein</fullName>
    </submittedName>
</protein>
<proteinExistence type="predicted"/>
<dbReference type="Proteomes" id="UP000046395">
    <property type="component" value="Unassembled WGS sequence"/>
</dbReference>
<evidence type="ECO:0000313" key="2">
    <source>
        <dbReference type="Proteomes" id="UP000046395"/>
    </source>
</evidence>
<dbReference type="WBParaSite" id="TMUE_2000010697.1">
    <property type="protein sequence ID" value="TMUE_2000010697.1"/>
    <property type="gene ID" value="WBGene00293557"/>
</dbReference>
<dbReference type="AlphaFoldDB" id="A0A5S6QUX6"/>
<keyword evidence="2" id="KW-1185">Reference proteome</keyword>
<feature type="transmembrane region" description="Helical" evidence="1">
    <location>
        <begin position="138"/>
        <end position="161"/>
    </location>
</feature>
<organism evidence="2 3">
    <name type="scientific">Trichuris muris</name>
    <name type="common">Mouse whipworm</name>
    <dbReference type="NCBI Taxonomy" id="70415"/>
    <lineage>
        <taxon>Eukaryota</taxon>
        <taxon>Metazoa</taxon>
        <taxon>Ecdysozoa</taxon>
        <taxon>Nematoda</taxon>
        <taxon>Enoplea</taxon>
        <taxon>Dorylaimia</taxon>
        <taxon>Trichinellida</taxon>
        <taxon>Trichuridae</taxon>
        <taxon>Trichuris</taxon>
    </lineage>
</organism>
<dbReference type="WBParaSite" id="TMUE_2000010697.2">
    <property type="protein sequence ID" value="TMUE_2000010697.2"/>
    <property type="gene ID" value="WBGene00293557"/>
</dbReference>
<evidence type="ECO:0000256" key="1">
    <source>
        <dbReference type="SAM" id="Phobius"/>
    </source>
</evidence>
<reference evidence="2" key="1">
    <citation type="submission" date="2014-03" db="EMBL/GenBank/DDBJ databases">
        <title>The whipworm genome and dual-species transcriptomics of an intimate host-pathogen interaction.</title>
        <authorList>
            <person name="Foth B.J."/>
            <person name="Tsai I.J."/>
            <person name="Reid A.J."/>
            <person name="Bancroft A.J."/>
            <person name="Nichol S."/>
            <person name="Tracey A."/>
            <person name="Holroyd N."/>
            <person name="Cotton J.A."/>
            <person name="Stanley E.J."/>
            <person name="Zarowiecki M."/>
            <person name="Liu J.Z."/>
            <person name="Huckvale T."/>
            <person name="Cooper P.J."/>
            <person name="Grencis R.K."/>
            <person name="Berriman M."/>
        </authorList>
    </citation>
    <scope>NUCLEOTIDE SEQUENCE [LARGE SCALE GENOMIC DNA]</scope>
    <source>
        <strain evidence="2">Edinburgh</strain>
    </source>
</reference>
<feature type="transmembrane region" description="Helical" evidence="1">
    <location>
        <begin position="94"/>
        <end position="118"/>
    </location>
</feature>
<dbReference type="STRING" id="70415.A0A5S6QUX6"/>